<dbReference type="InterPro" id="IPR039374">
    <property type="entry name" value="SIP_fam"/>
</dbReference>
<comment type="similarity">
    <text evidence="1">Belongs to the SIP oxidoreductase family.</text>
</comment>
<dbReference type="RefSeq" id="WP_245416650.1">
    <property type="nucleotide sequence ID" value="NZ_JBHEEG010000013.1"/>
</dbReference>
<dbReference type="GO" id="GO:0016491">
    <property type="term" value="F:oxidoreductase activity"/>
    <property type="evidence" value="ECO:0007669"/>
    <property type="project" value="InterPro"/>
</dbReference>
<dbReference type="Proteomes" id="UP000252893">
    <property type="component" value="Unassembled WGS sequence"/>
</dbReference>
<dbReference type="PROSITE" id="PS51384">
    <property type="entry name" value="FAD_FR"/>
    <property type="match status" value="1"/>
</dbReference>
<dbReference type="InterPro" id="IPR007037">
    <property type="entry name" value="SIP_rossman_dom"/>
</dbReference>
<dbReference type="Pfam" id="PF04954">
    <property type="entry name" value="SIP"/>
    <property type="match status" value="1"/>
</dbReference>
<dbReference type="Gene3D" id="3.40.50.80">
    <property type="entry name" value="Nucleotide-binding domain of ferredoxin-NADP reductase (FNR) module"/>
    <property type="match status" value="1"/>
</dbReference>
<dbReference type="AlphaFoldDB" id="A0A366DM02"/>
<evidence type="ECO:0000313" key="4">
    <source>
        <dbReference type="Proteomes" id="UP000252893"/>
    </source>
</evidence>
<sequence>MSGRVAVQKKTDTVSDPIPYVYDCFWADVVSFEEITPSMTRFIFKVEDGERFISSGCPDEWVRLSFQPNADTPLTLQVRDENGKWRWPDGAEPCPDRPYTVRYWDGFRHEMTIDIVAHDSGLATEWARSARIGDRVGVCNPGGRFRMPKQTDWLLMVTDITGLPAVARVMEELPSDFAAYVHVEIPLEEDRQSLKTQAELDLTWHITHTKRTGGTEHSRLAAIAAGITALPEGNGYIYIAGEAKMVSQSRKHFRDTLGFDKNCIEAIGYWIEGQSRG</sequence>
<dbReference type="InterPro" id="IPR017938">
    <property type="entry name" value="Riboflavin_synthase-like_b-brl"/>
</dbReference>
<dbReference type="Gene3D" id="2.40.30.10">
    <property type="entry name" value="Translation factors"/>
    <property type="match status" value="1"/>
</dbReference>
<dbReference type="EMBL" id="QNRH01000011">
    <property type="protein sequence ID" value="RBO90965.1"/>
    <property type="molecule type" value="Genomic_DNA"/>
</dbReference>
<reference evidence="3 4" key="1">
    <citation type="submission" date="2018-06" db="EMBL/GenBank/DDBJ databases">
        <title>Genomic Encyclopedia of Type Strains, Phase IV (KMG-IV): sequencing the most valuable type-strain genomes for metagenomic binning, comparative biology and taxonomic classification.</title>
        <authorList>
            <person name="Goeker M."/>
        </authorList>
    </citation>
    <scope>NUCLEOTIDE SEQUENCE [LARGE SCALE GENOMIC DNA]</scope>
    <source>
        <strain evidence="3 4">DSM 25619</strain>
    </source>
</reference>
<dbReference type="InterPro" id="IPR017927">
    <property type="entry name" value="FAD-bd_FR_type"/>
</dbReference>
<comment type="caution">
    <text evidence="3">The sequence shown here is derived from an EMBL/GenBank/DDBJ whole genome shotgun (WGS) entry which is preliminary data.</text>
</comment>
<dbReference type="PANTHER" id="PTHR30157">
    <property type="entry name" value="FERRIC REDUCTASE, NADPH-DEPENDENT"/>
    <property type="match status" value="1"/>
</dbReference>
<dbReference type="SUPFAM" id="SSF63380">
    <property type="entry name" value="Riboflavin synthase domain-like"/>
    <property type="match status" value="1"/>
</dbReference>
<dbReference type="InterPro" id="IPR039261">
    <property type="entry name" value="FNR_nucleotide-bd"/>
</dbReference>
<evidence type="ECO:0000259" key="2">
    <source>
        <dbReference type="PROSITE" id="PS51384"/>
    </source>
</evidence>
<dbReference type="InterPro" id="IPR013113">
    <property type="entry name" value="SIP_FAD-bd"/>
</dbReference>
<organism evidence="3 4">
    <name type="scientific">Pseudochrobactrum asaccharolyticum</name>
    <dbReference type="NCBI Taxonomy" id="354351"/>
    <lineage>
        <taxon>Bacteria</taxon>
        <taxon>Pseudomonadati</taxon>
        <taxon>Pseudomonadota</taxon>
        <taxon>Alphaproteobacteria</taxon>
        <taxon>Hyphomicrobiales</taxon>
        <taxon>Brucellaceae</taxon>
        <taxon>Pseudochrobactrum</taxon>
    </lineage>
</organism>
<gene>
    <name evidence="3" type="ORF">DFR47_11160</name>
</gene>
<name>A0A366DM02_9HYPH</name>
<dbReference type="CDD" id="cd06193">
    <property type="entry name" value="siderophore_interacting"/>
    <property type="match status" value="1"/>
</dbReference>
<proteinExistence type="inferred from homology"/>
<evidence type="ECO:0000256" key="1">
    <source>
        <dbReference type="ARBA" id="ARBA00035644"/>
    </source>
</evidence>
<dbReference type="Pfam" id="PF08021">
    <property type="entry name" value="FAD_binding_9"/>
    <property type="match status" value="1"/>
</dbReference>
<evidence type="ECO:0000313" key="3">
    <source>
        <dbReference type="EMBL" id="RBO90965.1"/>
    </source>
</evidence>
<accession>A0A366DM02</accession>
<dbReference type="PANTHER" id="PTHR30157:SF0">
    <property type="entry name" value="NADPH-DEPENDENT FERRIC-CHELATE REDUCTASE"/>
    <property type="match status" value="1"/>
</dbReference>
<keyword evidence="4" id="KW-1185">Reference proteome</keyword>
<feature type="domain" description="FAD-binding FR-type" evidence="2">
    <location>
        <begin position="22"/>
        <end position="148"/>
    </location>
</feature>
<protein>
    <submittedName>
        <fullName evidence="3">NADPH-dependent ferric siderophore reductase</fullName>
    </submittedName>
</protein>